<accession>A0ABV4V0H8</accession>
<sequence length="123" mass="14119">MERQMTRTFNIPAEATLEVLGGKWKLLILCHLNCGPGPKRTSELKKAIPEITQKVLTQQLRELEEDGIIMRTVYNQVPPKVVYELSELGISLKSILDQLSEWGEQYIRQREWKSSCSECSKNA</sequence>
<comment type="caution">
    <text evidence="5">The sequence shown here is derived from an EMBL/GenBank/DDBJ whole genome shotgun (WGS) entry which is preliminary data.</text>
</comment>
<dbReference type="PANTHER" id="PTHR33204">
    <property type="entry name" value="TRANSCRIPTIONAL REGULATOR, MARR FAMILY"/>
    <property type="match status" value="1"/>
</dbReference>
<dbReference type="InterPro" id="IPR002577">
    <property type="entry name" value="HTH_HxlR"/>
</dbReference>
<dbReference type="PANTHER" id="PTHR33204:SF29">
    <property type="entry name" value="TRANSCRIPTIONAL REGULATOR"/>
    <property type="match status" value="1"/>
</dbReference>
<evidence type="ECO:0000256" key="1">
    <source>
        <dbReference type="ARBA" id="ARBA00023015"/>
    </source>
</evidence>
<dbReference type="RefSeq" id="WP_373952544.1">
    <property type="nucleotide sequence ID" value="NZ_JBHDLN010000007.1"/>
</dbReference>
<dbReference type="InterPro" id="IPR036390">
    <property type="entry name" value="WH_DNA-bd_sf"/>
</dbReference>
<dbReference type="Pfam" id="PF01638">
    <property type="entry name" value="HxlR"/>
    <property type="match status" value="1"/>
</dbReference>
<dbReference type="PROSITE" id="PS51118">
    <property type="entry name" value="HTH_HXLR"/>
    <property type="match status" value="1"/>
</dbReference>
<evidence type="ECO:0000259" key="4">
    <source>
        <dbReference type="PROSITE" id="PS51118"/>
    </source>
</evidence>
<dbReference type="EMBL" id="JBHDLN010000007">
    <property type="protein sequence ID" value="MFB0843577.1"/>
    <property type="molecule type" value="Genomic_DNA"/>
</dbReference>
<feature type="domain" description="HTH hxlR-type" evidence="4">
    <location>
        <begin position="11"/>
        <end position="111"/>
    </location>
</feature>
<proteinExistence type="predicted"/>
<organism evidence="5 6">
    <name type="scientific">Paenibacillus oleatilyticus</name>
    <dbReference type="NCBI Taxonomy" id="2594886"/>
    <lineage>
        <taxon>Bacteria</taxon>
        <taxon>Bacillati</taxon>
        <taxon>Bacillota</taxon>
        <taxon>Bacilli</taxon>
        <taxon>Bacillales</taxon>
        <taxon>Paenibacillaceae</taxon>
        <taxon>Paenibacillus</taxon>
    </lineage>
</organism>
<dbReference type="Gene3D" id="1.10.10.10">
    <property type="entry name" value="Winged helix-like DNA-binding domain superfamily/Winged helix DNA-binding domain"/>
    <property type="match status" value="1"/>
</dbReference>
<keyword evidence="1" id="KW-0805">Transcription regulation</keyword>
<protein>
    <submittedName>
        <fullName evidence="5">Winged helix-turn-helix transcriptional regulator</fullName>
    </submittedName>
</protein>
<dbReference type="Proteomes" id="UP001575622">
    <property type="component" value="Unassembled WGS sequence"/>
</dbReference>
<keyword evidence="6" id="KW-1185">Reference proteome</keyword>
<dbReference type="SUPFAM" id="SSF46785">
    <property type="entry name" value="Winged helix' DNA-binding domain"/>
    <property type="match status" value="1"/>
</dbReference>
<evidence type="ECO:0000313" key="6">
    <source>
        <dbReference type="Proteomes" id="UP001575622"/>
    </source>
</evidence>
<evidence type="ECO:0000313" key="5">
    <source>
        <dbReference type="EMBL" id="MFB0843577.1"/>
    </source>
</evidence>
<gene>
    <name evidence="5" type="ORF">ACEU3E_15460</name>
</gene>
<dbReference type="InterPro" id="IPR036388">
    <property type="entry name" value="WH-like_DNA-bd_sf"/>
</dbReference>
<keyword evidence="3" id="KW-0804">Transcription</keyword>
<keyword evidence="2" id="KW-0238">DNA-binding</keyword>
<name>A0ABV4V0H8_9BACL</name>
<reference evidence="5 6" key="1">
    <citation type="submission" date="2024-09" db="EMBL/GenBank/DDBJ databases">
        <authorList>
            <person name="Makale K.P.P."/>
            <person name="Makhzoum A."/>
            <person name="Rantong G."/>
            <person name="Rahube T.O."/>
        </authorList>
    </citation>
    <scope>NUCLEOTIDE SEQUENCE [LARGE SCALE GENOMIC DNA]</scope>
    <source>
        <strain evidence="5 6">KM_D13</strain>
    </source>
</reference>
<evidence type="ECO:0000256" key="3">
    <source>
        <dbReference type="ARBA" id="ARBA00023163"/>
    </source>
</evidence>
<evidence type="ECO:0000256" key="2">
    <source>
        <dbReference type="ARBA" id="ARBA00023125"/>
    </source>
</evidence>